<dbReference type="VEuPathDB" id="FungiDB:PYU1_G006760"/>
<dbReference type="InParanoid" id="K3WP82"/>
<dbReference type="Proteomes" id="UP000019132">
    <property type="component" value="Unassembled WGS sequence"/>
</dbReference>
<reference evidence="2" key="2">
    <citation type="submission" date="2010-04" db="EMBL/GenBank/DDBJ databases">
        <authorList>
            <person name="Buell R."/>
            <person name="Hamilton J."/>
            <person name="Hostetler J."/>
        </authorList>
    </citation>
    <scope>NUCLEOTIDE SEQUENCE [LARGE SCALE GENOMIC DNA]</scope>
    <source>
        <strain evidence="2">DAOM:BR144</strain>
    </source>
</reference>
<dbReference type="EMBL" id="GL376635">
    <property type="status" value="NOT_ANNOTATED_CDS"/>
    <property type="molecule type" value="Genomic_DNA"/>
</dbReference>
<proteinExistence type="predicted"/>
<dbReference type="HOGENOM" id="CLU_3110595_0_0_1"/>
<sequence>MDGLTNLTEDVSVSSGWSDDQSIGSDDIVGMSSNLFQSTESVVARMIWRCC</sequence>
<accession>K3WP82</accession>
<name>K3WP82_GLOUD</name>
<reference evidence="1" key="3">
    <citation type="submission" date="2015-02" db="UniProtKB">
        <authorList>
            <consortium name="EnsemblProtists"/>
        </authorList>
    </citation>
    <scope>IDENTIFICATION</scope>
    <source>
        <strain evidence="1">DAOM BR144</strain>
    </source>
</reference>
<keyword evidence="2" id="KW-1185">Reference proteome</keyword>
<reference evidence="2" key="1">
    <citation type="journal article" date="2010" name="Genome Biol.">
        <title>Genome sequence of the necrotrophic plant pathogen Pythium ultimum reveals original pathogenicity mechanisms and effector repertoire.</title>
        <authorList>
            <person name="Levesque C.A."/>
            <person name="Brouwer H."/>
            <person name="Cano L."/>
            <person name="Hamilton J.P."/>
            <person name="Holt C."/>
            <person name="Huitema E."/>
            <person name="Raffaele S."/>
            <person name="Robideau G.P."/>
            <person name="Thines M."/>
            <person name="Win J."/>
            <person name="Zerillo M.M."/>
            <person name="Beakes G.W."/>
            <person name="Boore J.L."/>
            <person name="Busam D."/>
            <person name="Dumas B."/>
            <person name="Ferriera S."/>
            <person name="Fuerstenberg S.I."/>
            <person name="Gachon C.M."/>
            <person name="Gaulin E."/>
            <person name="Govers F."/>
            <person name="Grenville-Briggs L."/>
            <person name="Horner N."/>
            <person name="Hostetler J."/>
            <person name="Jiang R.H."/>
            <person name="Johnson J."/>
            <person name="Krajaejun T."/>
            <person name="Lin H."/>
            <person name="Meijer H.J."/>
            <person name="Moore B."/>
            <person name="Morris P."/>
            <person name="Phuntmart V."/>
            <person name="Puiu D."/>
            <person name="Shetty J."/>
            <person name="Stajich J.E."/>
            <person name="Tripathy S."/>
            <person name="Wawra S."/>
            <person name="van West P."/>
            <person name="Whitty B.R."/>
            <person name="Coutinho P.M."/>
            <person name="Henrissat B."/>
            <person name="Martin F."/>
            <person name="Thomas P.D."/>
            <person name="Tyler B.M."/>
            <person name="De Vries R.P."/>
            <person name="Kamoun S."/>
            <person name="Yandell M."/>
            <person name="Tisserat N."/>
            <person name="Buell C.R."/>
        </authorList>
    </citation>
    <scope>NUCLEOTIDE SEQUENCE</scope>
    <source>
        <strain evidence="2">DAOM:BR144</strain>
    </source>
</reference>
<organism evidence="1 2">
    <name type="scientific">Globisporangium ultimum (strain ATCC 200006 / CBS 805.95 / DAOM BR144)</name>
    <name type="common">Pythium ultimum</name>
    <dbReference type="NCBI Taxonomy" id="431595"/>
    <lineage>
        <taxon>Eukaryota</taxon>
        <taxon>Sar</taxon>
        <taxon>Stramenopiles</taxon>
        <taxon>Oomycota</taxon>
        <taxon>Peronosporomycetes</taxon>
        <taxon>Pythiales</taxon>
        <taxon>Pythiaceae</taxon>
        <taxon>Globisporangium</taxon>
    </lineage>
</organism>
<evidence type="ECO:0000313" key="1">
    <source>
        <dbReference type="EnsemblProtists" id="PYU1_T006774"/>
    </source>
</evidence>
<evidence type="ECO:0000313" key="2">
    <source>
        <dbReference type="Proteomes" id="UP000019132"/>
    </source>
</evidence>
<dbReference type="EnsemblProtists" id="PYU1_T006774">
    <property type="protein sequence ID" value="PYU1_T006774"/>
    <property type="gene ID" value="PYU1_G006760"/>
</dbReference>
<dbReference type="AlphaFoldDB" id="K3WP82"/>
<protein>
    <submittedName>
        <fullName evidence="1">Uncharacterized protein</fullName>
    </submittedName>
</protein>